<reference evidence="8 9" key="1">
    <citation type="submission" date="2024-02" db="EMBL/GenBank/DDBJ databases">
        <title>Deinococcus xinjiangensis NBRC 107630.</title>
        <authorList>
            <person name="Ichikawa N."/>
            <person name="Katano-Makiyama Y."/>
            <person name="Hidaka K."/>
        </authorList>
    </citation>
    <scope>NUCLEOTIDE SEQUENCE [LARGE SCALE GENOMIC DNA]</scope>
    <source>
        <strain evidence="8 9">NBRC 107630</strain>
    </source>
</reference>
<accession>A0ABP9V788</accession>
<evidence type="ECO:0000256" key="5">
    <source>
        <dbReference type="SAM" id="Phobius"/>
    </source>
</evidence>
<dbReference type="Gene3D" id="2.40.50.100">
    <property type="match status" value="2"/>
</dbReference>
<comment type="caution">
    <text evidence="8">The sequence shown here is derived from an EMBL/GenBank/DDBJ whole genome shotgun (WGS) entry which is preliminary data.</text>
</comment>
<dbReference type="PANTHER" id="PTHR32347:SF23">
    <property type="entry name" value="BLL5650 PROTEIN"/>
    <property type="match status" value="1"/>
</dbReference>
<evidence type="ECO:0000256" key="1">
    <source>
        <dbReference type="ARBA" id="ARBA00004196"/>
    </source>
</evidence>
<name>A0ABP9V788_9DEIO</name>
<evidence type="ECO:0000256" key="4">
    <source>
        <dbReference type="SAM" id="MobiDB-lite"/>
    </source>
</evidence>
<dbReference type="NCBIfam" id="TIGR01730">
    <property type="entry name" value="RND_mfp"/>
    <property type="match status" value="1"/>
</dbReference>
<evidence type="ECO:0000256" key="2">
    <source>
        <dbReference type="ARBA" id="ARBA00009477"/>
    </source>
</evidence>
<evidence type="ECO:0008006" key="10">
    <source>
        <dbReference type="Google" id="ProtNLM"/>
    </source>
</evidence>
<dbReference type="EMBL" id="BAABRN010000002">
    <property type="protein sequence ID" value="GAA5500561.1"/>
    <property type="molecule type" value="Genomic_DNA"/>
</dbReference>
<feature type="region of interest" description="Disordered" evidence="4">
    <location>
        <begin position="150"/>
        <end position="186"/>
    </location>
</feature>
<keyword evidence="3" id="KW-0175">Coiled coil</keyword>
<keyword evidence="5" id="KW-0472">Membrane</keyword>
<feature type="compositionally biased region" description="Basic and acidic residues" evidence="4">
    <location>
        <begin position="151"/>
        <end position="166"/>
    </location>
</feature>
<evidence type="ECO:0000256" key="3">
    <source>
        <dbReference type="ARBA" id="ARBA00023054"/>
    </source>
</evidence>
<sequence length="472" mass="49504">MSMESKAGESASDIQERLKEKERAAQAEREQATKKPKRGGRKWLLPALIVASLGITGFALLRPHGPKATPVNVVTAATETLTKTVNGTGTAKAEVSRSLSFPVAGNVARVSVKVGDEVQQGDVLAELNTDSMGRDLAAAQASLTSAQADLTRAEATQRETQRDTARQRQNAQNALASAQSALSSAERNLQNQQALFRVGATSTQALQTAQDSRDDARRKVQSARDDLDFARNKGNESGQAAVTQAQAALESAKVRVQNLQQSLADAKLRAPTAGVVSVVNITAGNPAPAAQSAIEITDPNRVYLEVPFDETRAADLAVGQPASVQFDALPTQTLSGTVSRVEPTARSSGQVSSVLVRIRLPDARDVKPGFTGTATVTTRRLKDAVTVPLETTTEAGGKTQVWKVTPKAELTTGLVLVGTVAPVDVTIQERNASKAAVSGVNAGDLIVTPSPSDLKDGQEVSYSAPQPAAVKP</sequence>
<evidence type="ECO:0000259" key="7">
    <source>
        <dbReference type="Pfam" id="PF25954"/>
    </source>
</evidence>
<evidence type="ECO:0000259" key="6">
    <source>
        <dbReference type="Pfam" id="PF25881"/>
    </source>
</evidence>
<comment type="subcellular location">
    <subcellularLocation>
        <location evidence="1">Cell envelope</location>
    </subcellularLocation>
</comment>
<feature type="domain" description="CusB-like beta-barrel" evidence="7">
    <location>
        <begin position="302"/>
        <end position="378"/>
    </location>
</feature>
<dbReference type="SUPFAM" id="SSF111369">
    <property type="entry name" value="HlyD-like secretion proteins"/>
    <property type="match status" value="2"/>
</dbReference>
<feature type="compositionally biased region" description="Low complexity" evidence="4">
    <location>
        <begin position="167"/>
        <end position="185"/>
    </location>
</feature>
<dbReference type="InterPro" id="IPR058792">
    <property type="entry name" value="Beta-barrel_RND_2"/>
</dbReference>
<feature type="region of interest" description="Disordered" evidence="4">
    <location>
        <begin position="448"/>
        <end position="472"/>
    </location>
</feature>
<comment type="similarity">
    <text evidence="2">Belongs to the membrane fusion protein (MFP) (TC 8.A.1) family.</text>
</comment>
<dbReference type="Pfam" id="PF25881">
    <property type="entry name" value="HH_YBHG"/>
    <property type="match status" value="1"/>
</dbReference>
<dbReference type="Gene3D" id="2.40.420.20">
    <property type="match status" value="1"/>
</dbReference>
<dbReference type="Proteomes" id="UP001458946">
    <property type="component" value="Unassembled WGS sequence"/>
</dbReference>
<keyword evidence="9" id="KW-1185">Reference proteome</keyword>
<dbReference type="InterPro" id="IPR059052">
    <property type="entry name" value="HH_YbhG-like"/>
</dbReference>
<gene>
    <name evidence="8" type="ORF">Dxin01_00282</name>
</gene>
<dbReference type="Gene3D" id="1.10.287.470">
    <property type="entry name" value="Helix hairpin bin"/>
    <property type="match status" value="1"/>
</dbReference>
<dbReference type="PANTHER" id="PTHR32347">
    <property type="entry name" value="EFFLUX SYSTEM COMPONENT YKNX-RELATED"/>
    <property type="match status" value="1"/>
</dbReference>
<dbReference type="Gene3D" id="2.40.30.170">
    <property type="match status" value="1"/>
</dbReference>
<feature type="transmembrane region" description="Helical" evidence="5">
    <location>
        <begin position="43"/>
        <end position="61"/>
    </location>
</feature>
<dbReference type="Pfam" id="PF25954">
    <property type="entry name" value="Beta-barrel_RND_2"/>
    <property type="match status" value="1"/>
</dbReference>
<dbReference type="InterPro" id="IPR050465">
    <property type="entry name" value="UPF0194_transport"/>
</dbReference>
<feature type="compositionally biased region" description="Basic and acidic residues" evidence="4">
    <location>
        <begin position="14"/>
        <end position="33"/>
    </location>
</feature>
<evidence type="ECO:0000313" key="9">
    <source>
        <dbReference type="Proteomes" id="UP001458946"/>
    </source>
</evidence>
<proteinExistence type="inferred from homology"/>
<dbReference type="SUPFAM" id="SSF56954">
    <property type="entry name" value="Outer membrane efflux proteins (OEP)"/>
    <property type="match status" value="1"/>
</dbReference>
<keyword evidence="5" id="KW-0812">Transmembrane</keyword>
<feature type="region of interest" description="Disordered" evidence="4">
    <location>
        <begin position="1"/>
        <end position="38"/>
    </location>
</feature>
<evidence type="ECO:0000313" key="8">
    <source>
        <dbReference type="EMBL" id="GAA5500561.1"/>
    </source>
</evidence>
<dbReference type="RefSeq" id="WP_353540544.1">
    <property type="nucleotide sequence ID" value="NZ_BAABRN010000002.1"/>
</dbReference>
<protein>
    <recommendedName>
        <fullName evidence="10">Efflux transporter, RND family, MFP subunit</fullName>
    </recommendedName>
</protein>
<keyword evidence="5" id="KW-1133">Transmembrane helix</keyword>
<organism evidence="8 9">
    <name type="scientific">Deinococcus xinjiangensis</name>
    <dbReference type="NCBI Taxonomy" id="457454"/>
    <lineage>
        <taxon>Bacteria</taxon>
        <taxon>Thermotogati</taxon>
        <taxon>Deinococcota</taxon>
        <taxon>Deinococci</taxon>
        <taxon>Deinococcales</taxon>
        <taxon>Deinococcaceae</taxon>
        <taxon>Deinococcus</taxon>
    </lineage>
</organism>
<feature type="domain" description="YbhG-like alpha-helical hairpin" evidence="6">
    <location>
        <begin position="135"/>
        <end position="258"/>
    </location>
</feature>
<dbReference type="InterPro" id="IPR006143">
    <property type="entry name" value="RND_pump_MFP"/>
</dbReference>